<dbReference type="Proteomes" id="UP001293593">
    <property type="component" value="Unassembled WGS sequence"/>
</dbReference>
<gene>
    <name evidence="3" type="ORF">QN277_018168</name>
</gene>
<dbReference type="EMBL" id="JAWXYG010000004">
    <property type="protein sequence ID" value="KAK4275025.1"/>
    <property type="molecule type" value="Genomic_DNA"/>
</dbReference>
<name>A0AAE1JQJ6_9FABA</name>
<evidence type="ECO:0008006" key="5">
    <source>
        <dbReference type="Google" id="ProtNLM"/>
    </source>
</evidence>
<feature type="compositionally biased region" description="Polar residues" evidence="2">
    <location>
        <begin position="159"/>
        <end position="181"/>
    </location>
</feature>
<evidence type="ECO:0000313" key="4">
    <source>
        <dbReference type="Proteomes" id="UP001293593"/>
    </source>
</evidence>
<proteinExistence type="predicted"/>
<protein>
    <recommendedName>
        <fullName evidence="5">UVR domain-containing protein</fullName>
    </recommendedName>
</protein>
<evidence type="ECO:0000256" key="2">
    <source>
        <dbReference type="SAM" id="MobiDB-lite"/>
    </source>
</evidence>
<feature type="coiled-coil region" evidence="1">
    <location>
        <begin position="322"/>
        <end position="349"/>
    </location>
</feature>
<feature type="coiled-coil region" evidence="1">
    <location>
        <begin position="606"/>
        <end position="654"/>
    </location>
</feature>
<feature type="compositionally biased region" description="Low complexity" evidence="2">
    <location>
        <begin position="42"/>
        <end position="62"/>
    </location>
</feature>
<evidence type="ECO:0000313" key="3">
    <source>
        <dbReference type="EMBL" id="KAK4275025.1"/>
    </source>
</evidence>
<feature type="compositionally biased region" description="Low complexity" evidence="2">
    <location>
        <begin position="86"/>
        <end position="124"/>
    </location>
</feature>
<dbReference type="PANTHER" id="PTHR38394">
    <property type="entry name" value="NEUROFILAMENT LIGHT PROTEIN"/>
    <property type="match status" value="1"/>
</dbReference>
<dbReference type="PANTHER" id="PTHR38394:SF1">
    <property type="entry name" value="NEUROFILAMENT LIGHT PROTEIN"/>
    <property type="match status" value="1"/>
</dbReference>
<reference evidence="3" key="1">
    <citation type="submission" date="2023-10" db="EMBL/GenBank/DDBJ databases">
        <title>Chromosome-level genome of the transformable northern wattle, Acacia crassicarpa.</title>
        <authorList>
            <person name="Massaro I."/>
            <person name="Sinha N.R."/>
            <person name="Poethig S."/>
            <person name="Leichty A.R."/>
        </authorList>
    </citation>
    <scope>NUCLEOTIDE SEQUENCE</scope>
    <source>
        <strain evidence="3">Acra3RX</strain>
        <tissue evidence="3">Leaf</tissue>
    </source>
</reference>
<accession>A0AAE1JQJ6</accession>
<keyword evidence="1" id="KW-0175">Coiled coil</keyword>
<evidence type="ECO:0000256" key="1">
    <source>
        <dbReference type="SAM" id="Coils"/>
    </source>
</evidence>
<feature type="compositionally biased region" description="Acidic residues" evidence="2">
    <location>
        <begin position="1"/>
        <end position="12"/>
    </location>
</feature>
<dbReference type="Gene3D" id="1.20.5.340">
    <property type="match status" value="1"/>
</dbReference>
<feature type="coiled-coil region" evidence="1">
    <location>
        <begin position="695"/>
        <end position="736"/>
    </location>
</feature>
<feature type="coiled-coil region" evidence="1">
    <location>
        <begin position="473"/>
        <end position="514"/>
    </location>
</feature>
<dbReference type="AlphaFoldDB" id="A0AAE1JQJ6"/>
<feature type="region of interest" description="Disordered" evidence="2">
    <location>
        <begin position="1"/>
        <end position="280"/>
    </location>
</feature>
<feature type="compositionally biased region" description="Polar residues" evidence="2">
    <location>
        <begin position="74"/>
        <end position="84"/>
    </location>
</feature>
<feature type="compositionally biased region" description="Polar residues" evidence="2">
    <location>
        <begin position="210"/>
        <end position="231"/>
    </location>
</feature>
<organism evidence="3 4">
    <name type="scientific">Acacia crassicarpa</name>
    <name type="common">northern wattle</name>
    <dbReference type="NCBI Taxonomy" id="499986"/>
    <lineage>
        <taxon>Eukaryota</taxon>
        <taxon>Viridiplantae</taxon>
        <taxon>Streptophyta</taxon>
        <taxon>Embryophyta</taxon>
        <taxon>Tracheophyta</taxon>
        <taxon>Spermatophyta</taxon>
        <taxon>Magnoliopsida</taxon>
        <taxon>eudicotyledons</taxon>
        <taxon>Gunneridae</taxon>
        <taxon>Pentapetalae</taxon>
        <taxon>rosids</taxon>
        <taxon>fabids</taxon>
        <taxon>Fabales</taxon>
        <taxon>Fabaceae</taxon>
        <taxon>Caesalpinioideae</taxon>
        <taxon>mimosoid clade</taxon>
        <taxon>Acacieae</taxon>
        <taxon>Acacia</taxon>
    </lineage>
</organism>
<sequence length="825" mass="90722">MMAGSGDDDIDSLFEGMVLFNPSQIQEDPSPDNQRDDRTDDSLQQLQDDLPATSTVAPSSSSQPLDENLFSDLTLVTSPQNSQGAEPELPLQSQSSQPSAGTDSSVDATDAAGASSTTATTTRLSSRRKKRAGLRIGYGRDISSDDLPHHPSPPLENHSPFSSYIGSETPDVLQNANSSTHVDVLPSHPAKILSDDLPHLPSPPVEHPITISSHIGSDNPDVLQNANSSSDVDALPSHPPKSTTAAGESSRDNSKSEISSNQKEEEITPGSKAYDDSLSESEFRQIKARIDEKLNNARQLVASVSAVRKDSIRNRRKAVENANVASVKYVELERELEEACEAEDFEKAERVSQDLSAAEKEKQACMNSLREADALIGSVDFKMQQALESQIAAEEECAVLLEQFATNAANNADLSLTKASSMHSIEMDKWLSSSESLEVRKMELEIESQFITEARVELNNTIEHSILDDKREKENLCKRKDILMDELEKLLALVKQKEMEIAENDSHIEDVEKKISNVVSGFQEIQSSIDVKYDNLQSLLAQVSSETETLSLKKQQIDDFLSREEGTGAKLMELARTSEEEAKGYREVVGARKSLMSSILKSREEKVTLANNEEKLSEDVKLLQEDVSAARASLQELSSRKSSIQQDIASLKQRIIFIDKRVPELEAEKKVATATRNFKEAARIAAEAKSLCVEKEGIQINMDTSTSNLEKLEEEIKATLKQLQETEEMILLKEKELAMARFQGLILMAGTARAEKAAALEMGDVEEANLLLAEAEAADCEAEKLQSTYNIKAEDFTNLQNHFISIDLVSHLGAEQLAELAASHH</sequence>
<comment type="caution">
    <text evidence="3">The sequence shown here is derived from an EMBL/GenBank/DDBJ whole genome shotgun (WGS) entry which is preliminary data.</text>
</comment>
<keyword evidence="4" id="KW-1185">Reference proteome</keyword>